<sequence length="134" mass="15036">MQTKKLFDFNERKNAAEEARKAAAEKFAAMKSRLEDPEVQKRMAEQKAIAEARAAREAEKRAAKLAEKQAAEAARQAAKREAERKAQEELARRRAAEIEAANAAARRAADQRNRAHTLAAAHKAMMDARKARQR</sequence>
<evidence type="ECO:0000256" key="1">
    <source>
        <dbReference type="SAM" id="MobiDB-lite"/>
    </source>
</evidence>
<dbReference type="AlphaFoldDB" id="A0A317FHU9"/>
<feature type="region of interest" description="Disordered" evidence="1">
    <location>
        <begin position="67"/>
        <end position="134"/>
    </location>
</feature>
<feature type="compositionally biased region" description="Basic and acidic residues" evidence="1">
    <location>
        <begin position="124"/>
        <end position="134"/>
    </location>
</feature>
<dbReference type="Proteomes" id="UP000245765">
    <property type="component" value="Unassembled WGS sequence"/>
</dbReference>
<evidence type="ECO:0000313" key="3">
    <source>
        <dbReference type="Proteomes" id="UP000245765"/>
    </source>
</evidence>
<dbReference type="EMBL" id="QGNA01000001">
    <property type="protein sequence ID" value="PWS38173.1"/>
    <property type="molecule type" value="Genomic_DNA"/>
</dbReference>
<accession>A0A317FHU9</accession>
<organism evidence="2 3">
    <name type="scientific">Falsiroseomonas bella</name>
    <dbReference type="NCBI Taxonomy" id="2184016"/>
    <lineage>
        <taxon>Bacteria</taxon>
        <taxon>Pseudomonadati</taxon>
        <taxon>Pseudomonadota</taxon>
        <taxon>Alphaproteobacteria</taxon>
        <taxon>Acetobacterales</taxon>
        <taxon>Roseomonadaceae</taxon>
        <taxon>Falsiroseomonas</taxon>
    </lineage>
</organism>
<name>A0A317FHU9_9PROT</name>
<feature type="compositionally biased region" description="Basic and acidic residues" evidence="1">
    <location>
        <begin position="78"/>
        <end position="97"/>
    </location>
</feature>
<keyword evidence="3" id="KW-1185">Reference proteome</keyword>
<gene>
    <name evidence="2" type="ORF">DFH01_02405</name>
</gene>
<dbReference type="RefSeq" id="WP_109868794.1">
    <property type="nucleotide sequence ID" value="NZ_QGNA01000001.1"/>
</dbReference>
<dbReference type="InterPro" id="IPR045510">
    <property type="entry name" value="DUF6481"/>
</dbReference>
<protein>
    <submittedName>
        <fullName evidence="2">Uncharacterized protein</fullName>
    </submittedName>
</protein>
<dbReference type="Pfam" id="PF20089">
    <property type="entry name" value="DUF6481"/>
    <property type="match status" value="1"/>
</dbReference>
<comment type="caution">
    <text evidence="2">The sequence shown here is derived from an EMBL/GenBank/DDBJ whole genome shotgun (WGS) entry which is preliminary data.</text>
</comment>
<proteinExistence type="predicted"/>
<reference evidence="3" key="1">
    <citation type="submission" date="2018-05" db="EMBL/GenBank/DDBJ databases">
        <authorList>
            <person name="Du Z."/>
            <person name="Wang X."/>
        </authorList>
    </citation>
    <scope>NUCLEOTIDE SEQUENCE [LARGE SCALE GENOMIC DNA]</scope>
    <source>
        <strain evidence="3">CQN31</strain>
    </source>
</reference>
<evidence type="ECO:0000313" key="2">
    <source>
        <dbReference type="EMBL" id="PWS38173.1"/>
    </source>
</evidence>